<dbReference type="EMBL" id="CAFZ01000016">
    <property type="protein sequence ID" value="CCA67593.1"/>
    <property type="molecule type" value="Genomic_DNA"/>
</dbReference>
<dbReference type="PROSITE" id="PS50830">
    <property type="entry name" value="TNASE_3"/>
    <property type="match status" value="3"/>
</dbReference>
<dbReference type="SUPFAM" id="SSF50199">
    <property type="entry name" value="Staphylococcal nuclease"/>
    <property type="match status" value="5"/>
</dbReference>
<dbReference type="SMART" id="SM00318">
    <property type="entry name" value="SNc"/>
    <property type="match status" value="4"/>
</dbReference>
<dbReference type="GO" id="GO:0004518">
    <property type="term" value="F:nuclease activity"/>
    <property type="evidence" value="ECO:0007669"/>
    <property type="project" value="TreeGrafter"/>
</dbReference>
<evidence type="ECO:0000259" key="7">
    <source>
        <dbReference type="PROSITE" id="PS50830"/>
    </source>
</evidence>
<dbReference type="Pfam" id="PF00565">
    <property type="entry name" value="SNase"/>
    <property type="match status" value="4"/>
</dbReference>
<dbReference type="FunCoup" id="G4T8G0">
    <property type="interactions" value="776"/>
</dbReference>
<feature type="region of interest" description="Disordered" evidence="5">
    <location>
        <begin position="124"/>
        <end position="162"/>
    </location>
</feature>
<dbReference type="SMART" id="SM00333">
    <property type="entry name" value="TUDOR"/>
    <property type="match status" value="1"/>
</dbReference>
<dbReference type="OrthoDB" id="10023235at2759"/>
<feature type="region of interest" description="Disordered" evidence="5">
    <location>
        <begin position="337"/>
        <end position="359"/>
    </location>
</feature>
<comment type="subcellular location">
    <subcellularLocation>
        <location evidence="1 4">Cytoplasm</location>
    </subcellularLocation>
</comment>
<evidence type="ECO:0000256" key="1">
    <source>
        <dbReference type="ARBA" id="ARBA00004496"/>
    </source>
</evidence>
<dbReference type="GO" id="GO:0031332">
    <property type="term" value="C:RNAi effector complex"/>
    <property type="evidence" value="ECO:0007669"/>
    <property type="project" value="InterPro"/>
</dbReference>
<reference evidence="8 9" key="1">
    <citation type="journal article" date="2011" name="PLoS Pathog.">
        <title>Endophytic Life Strategies Decoded by Genome and Transcriptome Analyses of the Mutualistic Root Symbiont Piriformospora indica.</title>
        <authorList>
            <person name="Zuccaro A."/>
            <person name="Lahrmann U."/>
            <person name="Guldener U."/>
            <person name="Langen G."/>
            <person name="Pfiffi S."/>
            <person name="Biedenkopf D."/>
            <person name="Wong P."/>
            <person name="Samans B."/>
            <person name="Grimm C."/>
            <person name="Basiewicz M."/>
            <person name="Murat C."/>
            <person name="Martin F."/>
            <person name="Kogel K.H."/>
        </authorList>
    </citation>
    <scope>NUCLEOTIDE SEQUENCE [LARGE SCALE GENOMIC DNA]</scope>
    <source>
        <strain evidence="8 9">DSM 11827</strain>
    </source>
</reference>
<dbReference type="CDD" id="cd00175">
    <property type="entry name" value="SNc"/>
    <property type="match status" value="1"/>
</dbReference>
<feature type="compositionally biased region" description="Low complexity" evidence="5">
    <location>
        <begin position="340"/>
        <end position="355"/>
    </location>
</feature>
<name>G4T8G0_SERID</name>
<keyword evidence="2 4" id="KW-0963">Cytoplasm</keyword>
<dbReference type="Pfam" id="PF00567">
    <property type="entry name" value="TUDOR"/>
    <property type="match status" value="1"/>
</dbReference>
<comment type="caution">
    <text evidence="8">The sequence shown here is derived from an EMBL/GenBank/DDBJ whole genome shotgun (WGS) entry which is preliminary data.</text>
</comment>
<evidence type="ECO:0000256" key="4">
    <source>
        <dbReference type="PIRNR" id="PIRNR017179"/>
    </source>
</evidence>
<dbReference type="GO" id="GO:0031047">
    <property type="term" value="P:regulatory ncRNA-mediated gene silencing"/>
    <property type="evidence" value="ECO:0007669"/>
    <property type="project" value="UniProtKB-UniRule"/>
</dbReference>
<dbReference type="GO" id="GO:0005634">
    <property type="term" value="C:nucleus"/>
    <property type="evidence" value="ECO:0007669"/>
    <property type="project" value="TreeGrafter"/>
</dbReference>
<dbReference type="SUPFAM" id="SSF63748">
    <property type="entry name" value="Tudor/PWWP/MBT"/>
    <property type="match status" value="1"/>
</dbReference>
<dbReference type="FunFam" id="2.40.50.90:FF:000001">
    <property type="entry name" value="Staphylococcal nuclease domain-containing protein"/>
    <property type="match status" value="1"/>
</dbReference>
<dbReference type="InterPro" id="IPR016071">
    <property type="entry name" value="Staphylococal_nuclease_OB-fold"/>
</dbReference>
<dbReference type="HOGENOM" id="CLU_005966_1_0_1"/>
<dbReference type="FunFam" id="2.30.30.140:FF:000018">
    <property type="entry name" value="Serine/threonine-protein kinase 31"/>
    <property type="match status" value="1"/>
</dbReference>
<proteinExistence type="predicted"/>
<accession>G4T8G0</accession>
<dbReference type="PROSITE" id="PS50304">
    <property type="entry name" value="TUDOR"/>
    <property type="match status" value="1"/>
</dbReference>
<keyword evidence="3" id="KW-0677">Repeat</keyword>
<dbReference type="PANTHER" id="PTHR12302:SF2">
    <property type="entry name" value="STAPHYLOCOCCAL NUCLEASE DOMAIN-CONTAINING PROTEIN 1"/>
    <property type="match status" value="1"/>
</dbReference>
<feature type="domain" description="Tudor" evidence="6">
    <location>
        <begin position="730"/>
        <end position="790"/>
    </location>
</feature>
<gene>
    <name evidence="8" type="ORF">PIIN_01421</name>
</gene>
<evidence type="ECO:0000256" key="3">
    <source>
        <dbReference type="ARBA" id="ARBA00022737"/>
    </source>
</evidence>
<dbReference type="Gene3D" id="2.40.50.90">
    <property type="match status" value="5"/>
</dbReference>
<dbReference type="AlphaFoldDB" id="G4T8G0"/>
<feature type="domain" description="TNase-like" evidence="7">
    <location>
        <begin position="359"/>
        <end position="498"/>
    </location>
</feature>
<feature type="domain" description="TNase-like" evidence="7">
    <location>
        <begin position="527"/>
        <end position="661"/>
    </location>
</feature>
<dbReference type="GO" id="GO:0005829">
    <property type="term" value="C:cytosol"/>
    <property type="evidence" value="ECO:0007669"/>
    <property type="project" value="UniProtKB-UniRule"/>
</dbReference>
<feature type="compositionally biased region" description="Basic and acidic residues" evidence="5">
    <location>
        <begin position="124"/>
        <end position="149"/>
    </location>
</feature>
<dbReference type="Gene3D" id="2.30.30.140">
    <property type="match status" value="1"/>
</dbReference>
<sequence length="916" mass="101566">MFVLSHLVRAHIDENKPSRQETLSYSETELQDLVNRQKNGKLTSILHIADISAPRMGSSTREDEPWAYDCRENLRKLLVGKEITFTPTHSLPPSNTDPDVQRDFGNVDFNGDLAKDLLASGWARTKEGSKREPTEEDLRKKELENEAKQAGRGIWRPEGPPQRTVHNTMPADSQAFLKQWKDQMIDGIVEQVRDGSTLRVRLLLADDLHQIVTISLAGIRCPRTGGKDGEPGEPYGDEAKFFTESRLLQRLVRVKLLSVPTPAALPFSSTSGPPPPASMFIGIVMHPNGNIGEHLVASGLARVVDWHAGMLAAGGFMERLRAAESTAKEKKQFLYAQQEGGNAKGKAPGAASSRSSDQRNIDGQVIRVWSADQISILDKAGKERRVQLSSTRAPKTTDPKQAFYAAEGREFLRKKLIGKTVHAHVDFVRPQEGAFEERECATVRFGASHANIAEQLIAKGLATVVRHKRDDEDRSPDYDKLMAAEQTAINEKLGLHSGKEATVPKLVNASENVGRATQFLSGFKRQKRVPAVVDYVAAGSRFKLLIPRDNVTLTFVLSGIRAPKTARNESERSDPYGPEAAEFATRRYMQRDVEVEFEAVDKSGGFIGAMYLNKTENAAITLVKEGLATVHAHSAEGLSWSKQLMDAEEEAKKARKNIWKDHAEEEAPAPEAESSVPTKVEFIDVILSDIRTDEFGFSVQILNTEGIASLEKLMVDFAKHYQTAPPAPGFVPKAQELISAKFSDGQWYRAKVKRASPAKKEAEVVFIDYGNRATLPFTHTRPLERRFASLPPQAHDARLSFVKLVAPGSEYYDEATERFRALCEGRKLIGNIDYREGSILHLRLIDPSDPASGSGEASINADMVREGYASIERKGVVAKYNGNYPNVMKTLEEALRTAKRERAGMFEYGNVDDEED</sequence>
<dbReference type="GO" id="GO:0006402">
    <property type="term" value="P:mRNA catabolic process"/>
    <property type="evidence" value="ECO:0007669"/>
    <property type="project" value="UniProtKB-UniRule"/>
</dbReference>
<organism evidence="8 9">
    <name type="scientific">Serendipita indica (strain DSM 11827)</name>
    <name type="common">Root endophyte fungus</name>
    <name type="synonym">Piriformospora indica</name>
    <dbReference type="NCBI Taxonomy" id="1109443"/>
    <lineage>
        <taxon>Eukaryota</taxon>
        <taxon>Fungi</taxon>
        <taxon>Dikarya</taxon>
        <taxon>Basidiomycota</taxon>
        <taxon>Agaricomycotina</taxon>
        <taxon>Agaricomycetes</taxon>
        <taxon>Sebacinales</taxon>
        <taxon>Serendipitaceae</taxon>
        <taxon>Serendipita</taxon>
    </lineage>
</organism>
<dbReference type="PANTHER" id="PTHR12302">
    <property type="entry name" value="EBNA2 BINDING PROTEIN P100"/>
    <property type="match status" value="1"/>
</dbReference>
<feature type="domain" description="TNase-like" evidence="7">
    <location>
        <begin position="183"/>
        <end position="337"/>
    </location>
</feature>
<dbReference type="Proteomes" id="UP000007148">
    <property type="component" value="Unassembled WGS sequence"/>
</dbReference>
<dbReference type="InParanoid" id="G4T8G0"/>
<evidence type="ECO:0000313" key="9">
    <source>
        <dbReference type="Proteomes" id="UP000007148"/>
    </source>
</evidence>
<keyword evidence="9" id="KW-1185">Reference proteome</keyword>
<dbReference type="InterPro" id="IPR035437">
    <property type="entry name" value="SNase_OB-fold_sf"/>
</dbReference>
<dbReference type="eggNOG" id="KOG2039">
    <property type="taxonomic scope" value="Eukaryota"/>
</dbReference>
<evidence type="ECO:0000259" key="6">
    <source>
        <dbReference type="PROSITE" id="PS50304"/>
    </source>
</evidence>
<dbReference type="InterPro" id="IPR016685">
    <property type="entry name" value="Silence_cplx_Nase-comp_TudorSN"/>
</dbReference>
<evidence type="ECO:0000313" key="8">
    <source>
        <dbReference type="EMBL" id="CCA67593.1"/>
    </source>
</evidence>
<dbReference type="GO" id="GO:0003723">
    <property type="term" value="F:RNA binding"/>
    <property type="evidence" value="ECO:0007669"/>
    <property type="project" value="UniProtKB-UniRule"/>
</dbReference>
<dbReference type="OMA" id="ARCADHH"/>
<dbReference type="PIRSF" id="PIRSF017179">
    <property type="entry name" value="RISC-Tudor-SN"/>
    <property type="match status" value="1"/>
</dbReference>
<dbReference type="STRING" id="1109443.G4T8G0"/>
<dbReference type="InterPro" id="IPR002999">
    <property type="entry name" value="Tudor"/>
</dbReference>
<evidence type="ECO:0000256" key="2">
    <source>
        <dbReference type="ARBA" id="ARBA00022490"/>
    </source>
</evidence>
<evidence type="ECO:0000256" key="5">
    <source>
        <dbReference type="SAM" id="MobiDB-lite"/>
    </source>
</evidence>
<protein>
    <submittedName>
        <fullName evidence="8">Probable 100 kDa protein P100</fullName>
    </submittedName>
</protein>